<evidence type="ECO:0000313" key="7">
    <source>
        <dbReference type="EMBL" id="OZG63143.1"/>
    </source>
</evidence>
<dbReference type="EC" id="5.3.1.12" evidence="4"/>
<dbReference type="RefSeq" id="WP_193057461.1">
    <property type="nucleotide sequence ID" value="NZ_BDIS01000011.1"/>
</dbReference>
<evidence type="ECO:0000256" key="5">
    <source>
        <dbReference type="ARBA" id="ARBA00020555"/>
    </source>
</evidence>
<accession>A0A261FW21</accession>
<gene>
    <name evidence="7" type="ORF">BLEM_0408</name>
</gene>
<dbReference type="NCBIfam" id="NF002794">
    <property type="entry name" value="PRK02925.1"/>
    <property type="match status" value="1"/>
</dbReference>
<comment type="similarity">
    <text evidence="3">Belongs to the metallo-dependent hydrolases superfamily. Uronate isomerase family.</text>
</comment>
<name>A0A261FW21_9BIFI</name>
<dbReference type="STRING" id="1603886.GCA_001895165_00920"/>
<evidence type="ECO:0000256" key="3">
    <source>
        <dbReference type="ARBA" id="ARBA00008397"/>
    </source>
</evidence>
<comment type="caution">
    <text evidence="7">The sequence shown here is derived from an EMBL/GenBank/DDBJ whole genome shotgun (WGS) entry which is preliminary data.</text>
</comment>
<dbReference type="AlphaFoldDB" id="A0A261FW21"/>
<evidence type="ECO:0000256" key="1">
    <source>
        <dbReference type="ARBA" id="ARBA00001165"/>
    </source>
</evidence>
<evidence type="ECO:0000313" key="8">
    <source>
        <dbReference type="Proteomes" id="UP000216352"/>
    </source>
</evidence>
<reference evidence="7 8" key="1">
    <citation type="journal article" date="2017" name="BMC Genomics">
        <title>Comparative genomic and phylogenomic analyses of the Bifidobacteriaceae family.</title>
        <authorList>
            <person name="Lugli G.A."/>
            <person name="Milani C."/>
            <person name="Turroni F."/>
            <person name="Duranti S."/>
            <person name="Mancabelli L."/>
            <person name="Mangifesta M."/>
            <person name="Ferrario C."/>
            <person name="Modesto M."/>
            <person name="Mattarelli P."/>
            <person name="Jiri K."/>
            <person name="van Sinderen D."/>
            <person name="Ventura M."/>
        </authorList>
    </citation>
    <scope>NUCLEOTIDE SEQUENCE [LARGE SCALE GENOMIC DNA]</scope>
    <source>
        <strain evidence="7 8">DSM 28807</strain>
    </source>
</reference>
<dbReference type="Gene3D" id="3.20.20.140">
    <property type="entry name" value="Metal-dependent hydrolases"/>
    <property type="match status" value="1"/>
</dbReference>
<dbReference type="Pfam" id="PF02614">
    <property type="entry name" value="UxaC"/>
    <property type="match status" value="1"/>
</dbReference>
<dbReference type="Gene3D" id="1.10.2020.10">
    <property type="entry name" value="uronate isomerase, domain 2, chain A"/>
    <property type="match status" value="1"/>
</dbReference>
<dbReference type="GO" id="GO:0008880">
    <property type="term" value="F:glucuronate isomerase activity"/>
    <property type="evidence" value="ECO:0007669"/>
    <property type="project" value="UniProtKB-EC"/>
</dbReference>
<sequence>MQTLNPDRLFPAEPTQRRIARDLYDSVKDMPIISPHGHVPIEWFATDYHFRNPTELFITPDHYVTRLMHAHGVELADLGVNQSDFSESQAREAFLTFGRCWRRYAGTPMRYWFEDSLERVFSITEPFGPDSAGRIYDQVNEMLASPEFSTRALVRRFNIESISTTDDPVDDLRLHDQVIADPDFGALLAPAFRPDRYLEPAAPEWASLVDALGRSAGVDASGYEGFHEAMRRRRRFFKEHGAVLSDHSHMDVSCERLADDEAARLFALAYAGSITAADAARLRAHLFNDQARLAQEDGLIMTLHPAVHRSYDQYGLETYGRDIGADIPARSEFTRALKPILNAYGNDSKFRLVLFTMDETVFSRSLAPLAGYYPSVFVGAPWWFLDQPEAMLRYFEDTVPICGFGKLSGFIDDTRALCSIPSRHDTNRRVTARYVSSLVADHRLSLDEGYEVMRGMIQTQPREVFRLNP</sequence>
<comment type="pathway">
    <text evidence="2">Carbohydrate metabolism; pentose and glucuronate interconversion.</text>
</comment>
<organism evidence="7 8">
    <name type="scientific">Bifidobacterium lemurum</name>
    <dbReference type="NCBI Taxonomy" id="1603886"/>
    <lineage>
        <taxon>Bacteria</taxon>
        <taxon>Bacillati</taxon>
        <taxon>Actinomycetota</taxon>
        <taxon>Actinomycetes</taxon>
        <taxon>Bifidobacteriales</taxon>
        <taxon>Bifidobacteriaceae</taxon>
        <taxon>Bifidobacterium</taxon>
    </lineage>
</organism>
<dbReference type="GO" id="GO:0042840">
    <property type="term" value="P:D-glucuronate catabolic process"/>
    <property type="evidence" value="ECO:0007669"/>
    <property type="project" value="TreeGrafter"/>
</dbReference>
<dbReference type="InterPro" id="IPR003766">
    <property type="entry name" value="Uronate_isomerase"/>
</dbReference>
<keyword evidence="8" id="KW-1185">Reference proteome</keyword>
<dbReference type="UniPathway" id="UPA00246"/>
<keyword evidence="6 7" id="KW-0413">Isomerase</keyword>
<dbReference type="EMBL" id="MWWX01000002">
    <property type="protein sequence ID" value="OZG63143.1"/>
    <property type="molecule type" value="Genomic_DNA"/>
</dbReference>
<dbReference type="Proteomes" id="UP000216352">
    <property type="component" value="Unassembled WGS sequence"/>
</dbReference>
<protein>
    <recommendedName>
        <fullName evidence="5">Uronate isomerase</fullName>
        <ecNumber evidence="4">5.3.1.12</ecNumber>
    </recommendedName>
</protein>
<dbReference type="GO" id="GO:0019698">
    <property type="term" value="P:D-galacturonate catabolic process"/>
    <property type="evidence" value="ECO:0007669"/>
    <property type="project" value="TreeGrafter"/>
</dbReference>
<dbReference type="SUPFAM" id="SSF51556">
    <property type="entry name" value="Metallo-dependent hydrolases"/>
    <property type="match status" value="1"/>
</dbReference>
<dbReference type="PANTHER" id="PTHR30068:SF4">
    <property type="entry name" value="URONATE ISOMERASE"/>
    <property type="match status" value="1"/>
</dbReference>
<evidence type="ECO:0000256" key="2">
    <source>
        <dbReference type="ARBA" id="ARBA00004892"/>
    </source>
</evidence>
<dbReference type="InterPro" id="IPR032466">
    <property type="entry name" value="Metal_Hydrolase"/>
</dbReference>
<dbReference type="PANTHER" id="PTHR30068">
    <property type="entry name" value="URONATE ISOMERASE"/>
    <property type="match status" value="1"/>
</dbReference>
<comment type="catalytic activity">
    <reaction evidence="1">
        <text>D-glucuronate = D-fructuronate</text>
        <dbReference type="Rhea" id="RHEA:13049"/>
        <dbReference type="ChEBI" id="CHEBI:58720"/>
        <dbReference type="ChEBI" id="CHEBI:59863"/>
        <dbReference type="EC" id="5.3.1.12"/>
    </reaction>
</comment>
<proteinExistence type="inferred from homology"/>
<evidence type="ECO:0000256" key="6">
    <source>
        <dbReference type="ARBA" id="ARBA00023235"/>
    </source>
</evidence>
<evidence type="ECO:0000256" key="4">
    <source>
        <dbReference type="ARBA" id="ARBA00012546"/>
    </source>
</evidence>